<accession>K3X130</accession>
<keyword evidence="2" id="KW-1185">Reference proteome</keyword>
<evidence type="ECO:0000313" key="1">
    <source>
        <dbReference type="EnsemblProtists" id="PYU1_T010929"/>
    </source>
</evidence>
<organism evidence="1 2">
    <name type="scientific">Globisporangium ultimum (strain ATCC 200006 / CBS 805.95 / DAOM BR144)</name>
    <name type="common">Pythium ultimum</name>
    <dbReference type="NCBI Taxonomy" id="431595"/>
    <lineage>
        <taxon>Eukaryota</taxon>
        <taxon>Sar</taxon>
        <taxon>Stramenopiles</taxon>
        <taxon>Oomycota</taxon>
        <taxon>Peronosporomycetes</taxon>
        <taxon>Pythiales</taxon>
        <taxon>Pythiaceae</taxon>
        <taxon>Globisporangium</taxon>
    </lineage>
</organism>
<dbReference type="VEuPathDB" id="FungiDB:PYU1_G010906"/>
<reference evidence="1" key="3">
    <citation type="submission" date="2015-02" db="UniProtKB">
        <authorList>
            <consortium name="EnsemblProtists"/>
        </authorList>
    </citation>
    <scope>IDENTIFICATION</scope>
    <source>
        <strain evidence="1">DAOM BR144</strain>
    </source>
</reference>
<reference evidence="2" key="1">
    <citation type="journal article" date="2010" name="Genome Biol.">
        <title>Genome sequence of the necrotrophic plant pathogen Pythium ultimum reveals original pathogenicity mechanisms and effector repertoire.</title>
        <authorList>
            <person name="Levesque C.A."/>
            <person name="Brouwer H."/>
            <person name="Cano L."/>
            <person name="Hamilton J.P."/>
            <person name="Holt C."/>
            <person name="Huitema E."/>
            <person name="Raffaele S."/>
            <person name="Robideau G.P."/>
            <person name="Thines M."/>
            <person name="Win J."/>
            <person name="Zerillo M.M."/>
            <person name="Beakes G.W."/>
            <person name="Boore J.L."/>
            <person name="Busam D."/>
            <person name="Dumas B."/>
            <person name="Ferriera S."/>
            <person name="Fuerstenberg S.I."/>
            <person name="Gachon C.M."/>
            <person name="Gaulin E."/>
            <person name="Govers F."/>
            <person name="Grenville-Briggs L."/>
            <person name="Horner N."/>
            <person name="Hostetler J."/>
            <person name="Jiang R.H."/>
            <person name="Johnson J."/>
            <person name="Krajaejun T."/>
            <person name="Lin H."/>
            <person name="Meijer H.J."/>
            <person name="Moore B."/>
            <person name="Morris P."/>
            <person name="Phuntmart V."/>
            <person name="Puiu D."/>
            <person name="Shetty J."/>
            <person name="Stajich J.E."/>
            <person name="Tripathy S."/>
            <person name="Wawra S."/>
            <person name="van West P."/>
            <person name="Whitty B.R."/>
            <person name="Coutinho P.M."/>
            <person name="Henrissat B."/>
            <person name="Martin F."/>
            <person name="Thomas P.D."/>
            <person name="Tyler B.M."/>
            <person name="De Vries R.P."/>
            <person name="Kamoun S."/>
            <person name="Yandell M."/>
            <person name="Tisserat N."/>
            <person name="Buell C.R."/>
        </authorList>
    </citation>
    <scope>NUCLEOTIDE SEQUENCE</scope>
    <source>
        <strain evidence="2">DAOM:BR144</strain>
    </source>
</reference>
<dbReference type="InParanoid" id="K3X130"/>
<dbReference type="EnsemblProtists" id="PYU1_T010929">
    <property type="protein sequence ID" value="PYU1_T010929"/>
    <property type="gene ID" value="PYU1_G010906"/>
</dbReference>
<dbReference type="HOGENOM" id="CLU_015303_1_1_1"/>
<reference evidence="2" key="2">
    <citation type="submission" date="2010-04" db="EMBL/GenBank/DDBJ databases">
        <authorList>
            <person name="Buell R."/>
            <person name="Hamilton J."/>
            <person name="Hostetler J."/>
        </authorList>
    </citation>
    <scope>NUCLEOTIDE SEQUENCE [LARGE SCALE GENOMIC DNA]</scope>
    <source>
        <strain evidence="2">DAOM:BR144</strain>
    </source>
</reference>
<dbReference type="PANTHER" id="PTHR13510">
    <property type="entry name" value="FYVE-FINGER-CONTAINING RAB5 EFFECTOR PROTEIN RABENOSYN-5-RELATED"/>
    <property type="match status" value="1"/>
</dbReference>
<dbReference type="eggNOG" id="ENOG502R4FX">
    <property type="taxonomic scope" value="Eukaryota"/>
</dbReference>
<proteinExistence type="predicted"/>
<evidence type="ECO:0008006" key="3">
    <source>
        <dbReference type="Google" id="ProtNLM"/>
    </source>
</evidence>
<dbReference type="EMBL" id="GL376590">
    <property type="status" value="NOT_ANNOTATED_CDS"/>
    <property type="molecule type" value="Genomic_DNA"/>
</dbReference>
<dbReference type="PANTHER" id="PTHR13510:SF44">
    <property type="entry name" value="RABENOSYN-5"/>
    <property type="match status" value="1"/>
</dbReference>
<evidence type="ECO:0000313" key="2">
    <source>
        <dbReference type="Proteomes" id="UP000019132"/>
    </source>
</evidence>
<name>K3X130_GLOUD</name>
<protein>
    <recommendedName>
        <fullName evidence="3">FYVE-type domain-containing protein</fullName>
    </recommendedName>
</protein>
<dbReference type="AlphaFoldDB" id="K3X130"/>
<dbReference type="InterPro" id="IPR052727">
    <property type="entry name" value="Rab4/Rab5_effector"/>
</dbReference>
<sequence length="342" mass="38730">MPASISCIPRIGVTSEKQAEYDGRTARLLQRSVAEYSSFHCHLGYNDWVLARKKQQISTVEDVVDGLYSDNTTDFCTMKSFLTKKFVDVGLAKHRDILTYKCMRSTLDAHDNELTFHAMQLIQRPDWIANSVRDIKRAQTIICYLYRRCNNHVQCFMWTEVYDLEATSRRVAEYAITGALLTVVKVSACAAAKKCSKLIAAANSKKWFPVATSVCHICYKDPDYFTDFVDCAGCLSKVCRACSRYHDIFEVDEQARKPLRDRLCKLCLSKVIAPGPLATQRRTQDSGASANDSKTGYSDAEILRFIDLADMQCYTTSSSDESESDEDQISMFLLELSKDFNI</sequence>
<dbReference type="Proteomes" id="UP000019132">
    <property type="component" value="Unassembled WGS sequence"/>
</dbReference>